<keyword evidence="1" id="KW-0812">Transmembrane</keyword>
<dbReference type="KEGG" id="tbl:TBLA_0G03700"/>
<dbReference type="HOGENOM" id="CLU_382698_0_0_1"/>
<accession>I2H7F1</accession>
<proteinExistence type="predicted"/>
<name>I2H7F1_HENB6</name>
<evidence type="ECO:0000313" key="3">
    <source>
        <dbReference type="Proteomes" id="UP000002866"/>
    </source>
</evidence>
<dbReference type="EMBL" id="HE806322">
    <property type="protein sequence ID" value="CCH62303.1"/>
    <property type="molecule type" value="Genomic_DNA"/>
</dbReference>
<feature type="transmembrane region" description="Helical" evidence="1">
    <location>
        <begin position="70"/>
        <end position="88"/>
    </location>
</feature>
<evidence type="ECO:0000313" key="2">
    <source>
        <dbReference type="EMBL" id="CCH62303.1"/>
    </source>
</evidence>
<keyword evidence="1" id="KW-0472">Membrane</keyword>
<dbReference type="RefSeq" id="XP_004181822.1">
    <property type="nucleotide sequence ID" value="XM_004181774.1"/>
</dbReference>
<gene>
    <name evidence="2" type="primary">TBLA0G03700</name>
    <name evidence="2" type="ORF">TBLA_0G03700</name>
</gene>
<dbReference type="AlphaFoldDB" id="I2H7F1"/>
<dbReference type="eggNOG" id="ENOG502QTZG">
    <property type="taxonomic scope" value="Eukaryota"/>
</dbReference>
<reference evidence="2 3" key="1">
    <citation type="journal article" date="2011" name="Proc. Natl. Acad. Sci. U.S.A.">
        <title>Evolutionary erosion of yeast sex chromosomes by mating-type switching accidents.</title>
        <authorList>
            <person name="Gordon J.L."/>
            <person name="Armisen D."/>
            <person name="Proux-Wera E."/>
            <person name="Oheigeartaigh S.S."/>
            <person name="Byrne K.P."/>
            <person name="Wolfe K.H."/>
        </authorList>
    </citation>
    <scope>NUCLEOTIDE SEQUENCE [LARGE SCALE GENOMIC DNA]</scope>
    <source>
        <strain evidence="3">ATCC 34711 / CBS 6284 / DSM 70876 / NBRC 10599 / NRRL Y-10934 / UCD 77-7</strain>
    </source>
</reference>
<dbReference type="InParanoid" id="I2H7F1"/>
<keyword evidence="1" id="KW-1133">Transmembrane helix</keyword>
<organism evidence="2 3">
    <name type="scientific">Henningerozyma blattae (strain ATCC 34711 / CBS 6284 / DSM 70876 / NBRC 10599 / NRRL Y-10934 / UCD 77-7)</name>
    <name type="common">Yeast</name>
    <name type="synonym">Tetrapisispora blattae</name>
    <dbReference type="NCBI Taxonomy" id="1071380"/>
    <lineage>
        <taxon>Eukaryota</taxon>
        <taxon>Fungi</taxon>
        <taxon>Dikarya</taxon>
        <taxon>Ascomycota</taxon>
        <taxon>Saccharomycotina</taxon>
        <taxon>Saccharomycetes</taxon>
        <taxon>Saccharomycetales</taxon>
        <taxon>Saccharomycetaceae</taxon>
        <taxon>Henningerozyma</taxon>
    </lineage>
</organism>
<sequence>MSDSERGNTQAEKDYSYTSKKNISQTFEKNITNSSLYDIEKLIYRQNEAFNLDNNDFEGSKANSIIKSRLRFLLALIVISLFYLLLNFKDHIDIRSLDTNKYLNLNHHLQLLFQKNSNIVQNRKDLINYNISSYLNNLQFHVTTPFNSILLNSNSNSQSINTNIILTTLDLPNNNDSLEEMQDTDIIIDEYHDLGTFNINNNADDTDINDQNCVKNSTYSSNIIYQLPDENFFQIPNENLYQIRNILIKNDINTYNAYEMSKTSSFFNTPSELGHLDSEIIKKNWRTKILNSIWLSAYQCHLTLNEITYYNDELQKYFKVYSIKIFDHNWLEMKNSYAPFVDSNFPQKKMDLQEELRKIDKYFGVINSCTHLEKGTNDYKDCLIKESKNFIENKNRRDEFLRSSFISYPMVFDSSFGSILNINKDMDMNEILNPRLLKRKLGDVEEPVVIFNKINQLSQTLDTFAIFPHRFSTKKAPIKLNTSKFGIKIDDPQLIPFFTNENLKNDKFFDMDSINFIQSMNPLKIVKCNFTLGNCEIDYQDLPFGTTLTDDINQLLSNYKQTNVQVISTPKYLPLIKGQQFWLVKSTWNKYSEEDSLIKSKTILSILYTSDSLYRQELIIPLDTDKLLNVNINDNLSNNYLVDSEFISWDIYQQDSKTNKFDDFLQLSVTSENSNEQKSTSNIIIIKNILNIILESFNKANIQEDIIISENNPFLKGIRCLMG</sequence>
<dbReference type="Proteomes" id="UP000002866">
    <property type="component" value="Chromosome 7"/>
</dbReference>
<keyword evidence="3" id="KW-1185">Reference proteome</keyword>
<dbReference type="STRING" id="1071380.I2H7F1"/>
<dbReference type="GeneID" id="14497435"/>
<protein>
    <submittedName>
        <fullName evidence="2">Uncharacterized protein</fullName>
    </submittedName>
</protein>
<evidence type="ECO:0000256" key="1">
    <source>
        <dbReference type="SAM" id="Phobius"/>
    </source>
</evidence>